<protein>
    <recommendedName>
        <fullName evidence="3">SMI1/KNR4 family protein</fullName>
    </recommendedName>
</protein>
<gene>
    <name evidence="1" type="ORF">P245_24950</name>
</gene>
<dbReference type="AlphaFoldDB" id="A0A0E3B9Q5"/>
<evidence type="ECO:0000313" key="2">
    <source>
        <dbReference type="Proteomes" id="UP000029567"/>
    </source>
</evidence>
<accession>A0A0E3B9Q5</accession>
<sequence>MQPDHRWPAREISGDCVFLDARQALSELRGRDAPLARLGQDWRVFAVSGTGDAWLMSLDGQQRIGFLDHDQGAEAVAQPMALNFGQWLQLADLMGQWEAMDDDLDDEAVAQLSRLMEQISHGLSRRYPYAF</sequence>
<evidence type="ECO:0008006" key="3">
    <source>
        <dbReference type="Google" id="ProtNLM"/>
    </source>
</evidence>
<reference evidence="1 2" key="1">
    <citation type="submission" date="2013-09" db="EMBL/GenBank/DDBJ databases">
        <title>High correlation between genotypes and phenotypes of environmental bacteria Comamonas testosteroni strains.</title>
        <authorList>
            <person name="Liu L."/>
            <person name="Zhu W."/>
            <person name="Xia X."/>
            <person name="Xu B."/>
            <person name="Luo M."/>
            <person name="Wang G."/>
        </authorList>
    </citation>
    <scope>NUCLEOTIDE SEQUENCE [LARGE SCALE GENOMIC DNA]</scope>
    <source>
        <strain evidence="1 2">JL14</strain>
    </source>
</reference>
<evidence type="ECO:0000313" key="1">
    <source>
        <dbReference type="EMBL" id="KGG83716.1"/>
    </source>
</evidence>
<organism evidence="1 2">
    <name type="scientific">Comamonas thiooxydans</name>
    <dbReference type="NCBI Taxonomy" id="363952"/>
    <lineage>
        <taxon>Bacteria</taxon>
        <taxon>Pseudomonadati</taxon>
        <taxon>Pseudomonadota</taxon>
        <taxon>Betaproteobacteria</taxon>
        <taxon>Burkholderiales</taxon>
        <taxon>Comamonadaceae</taxon>
        <taxon>Comamonas</taxon>
    </lineage>
</organism>
<name>A0A0E3B9Q5_9BURK</name>
<dbReference type="Proteomes" id="UP000029567">
    <property type="component" value="Unassembled WGS sequence"/>
</dbReference>
<proteinExistence type="predicted"/>
<comment type="caution">
    <text evidence="1">The sequence shown here is derived from an EMBL/GenBank/DDBJ whole genome shotgun (WGS) entry which is preliminary data.</text>
</comment>
<dbReference type="EMBL" id="AWTN01000136">
    <property type="protein sequence ID" value="KGG83716.1"/>
    <property type="molecule type" value="Genomic_DNA"/>
</dbReference>